<organism evidence="7 8">
    <name type="scientific">Alicyclobacillus tolerans</name>
    <dbReference type="NCBI Taxonomy" id="90970"/>
    <lineage>
        <taxon>Bacteria</taxon>
        <taxon>Bacillati</taxon>
        <taxon>Bacillota</taxon>
        <taxon>Bacilli</taxon>
        <taxon>Bacillales</taxon>
        <taxon>Alicyclobacillaceae</taxon>
        <taxon>Alicyclobacillus</taxon>
    </lineage>
</organism>
<dbReference type="Proteomes" id="UP000184016">
    <property type="component" value="Unassembled WGS sequence"/>
</dbReference>
<evidence type="ECO:0000313" key="8">
    <source>
        <dbReference type="Proteomes" id="UP000184016"/>
    </source>
</evidence>
<dbReference type="GO" id="GO:0009288">
    <property type="term" value="C:bacterial-type flagellum"/>
    <property type="evidence" value="ECO:0007669"/>
    <property type="project" value="UniProtKB-SubCell"/>
</dbReference>
<keyword evidence="7" id="KW-0966">Cell projection</keyword>
<accession>A0A1M6M3T2</accession>
<dbReference type="RefSeq" id="WP_072873071.1">
    <property type="nucleotide sequence ID" value="NZ_FRAF01000003.1"/>
</dbReference>
<comment type="function">
    <text evidence="4">Flagellin is the subunit protein which polymerizes to form the filaments of bacterial flagella.</text>
</comment>
<dbReference type="SUPFAM" id="SSF64518">
    <property type="entry name" value="Phase 1 flagellin"/>
    <property type="match status" value="1"/>
</dbReference>
<dbReference type="GO" id="GO:0005198">
    <property type="term" value="F:structural molecule activity"/>
    <property type="evidence" value="ECO:0007669"/>
    <property type="project" value="UniProtKB-UniRule"/>
</dbReference>
<dbReference type="InterPro" id="IPR001029">
    <property type="entry name" value="Flagellin_N"/>
</dbReference>
<reference evidence="8" key="1">
    <citation type="submission" date="2016-11" db="EMBL/GenBank/DDBJ databases">
        <authorList>
            <person name="Varghese N."/>
            <person name="Submissions S."/>
        </authorList>
    </citation>
    <scope>NUCLEOTIDE SEQUENCE [LARGE SCALE GENOMIC DNA]</scope>
    <source>
        <strain evidence="8">USBA-503</strain>
    </source>
</reference>
<protein>
    <recommendedName>
        <fullName evidence="2 4">Flagellin</fullName>
    </recommendedName>
</protein>
<dbReference type="InterPro" id="IPR001492">
    <property type="entry name" value="Flagellin"/>
</dbReference>
<comment type="subcellular location">
    <subcellularLocation>
        <location evidence="4">Secreted</location>
    </subcellularLocation>
    <subcellularLocation>
        <location evidence="4">Bacterial flagellum</location>
    </subcellularLocation>
</comment>
<dbReference type="PRINTS" id="PR00207">
    <property type="entry name" value="FLAGELLIN"/>
</dbReference>
<dbReference type="PANTHER" id="PTHR42792:SF2">
    <property type="entry name" value="FLAGELLIN"/>
    <property type="match status" value="1"/>
</dbReference>
<evidence type="ECO:0000259" key="6">
    <source>
        <dbReference type="Pfam" id="PF00700"/>
    </source>
</evidence>
<dbReference type="Pfam" id="PF00669">
    <property type="entry name" value="Flagellin_N"/>
    <property type="match status" value="1"/>
</dbReference>
<dbReference type="Gene3D" id="1.20.1330.10">
    <property type="entry name" value="f41 fragment of flagellin, N-terminal domain"/>
    <property type="match status" value="2"/>
</dbReference>
<dbReference type="InterPro" id="IPR046358">
    <property type="entry name" value="Flagellin_C"/>
</dbReference>
<feature type="domain" description="Flagellin C-terminal" evidence="6">
    <location>
        <begin position="195"/>
        <end position="278"/>
    </location>
</feature>
<evidence type="ECO:0000313" key="7">
    <source>
        <dbReference type="EMBL" id="SHJ78115.1"/>
    </source>
</evidence>
<dbReference type="AlphaFoldDB" id="A0A1M6M3T2"/>
<evidence type="ECO:0000259" key="5">
    <source>
        <dbReference type="Pfam" id="PF00669"/>
    </source>
</evidence>
<dbReference type="STRING" id="1830138.SAMN05443507_103168"/>
<feature type="domain" description="Flagellin N-terminal" evidence="5">
    <location>
        <begin position="7"/>
        <end position="145"/>
    </location>
</feature>
<evidence type="ECO:0000256" key="3">
    <source>
        <dbReference type="ARBA" id="ARBA00023143"/>
    </source>
</evidence>
<dbReference type="InterPro" id="IPR042187">
    <property type="entry name" value="Flagellin_C_sub2"/>
</dbReference>
<dbReference type="Gene3D" id="6.10.10.10">
    <property type="entry name" value="Flagellar export chaperone, C-terminal domain"/>
    <property type="match status" value="1"/>
</dbReference>
<gene>
    <name evidence="7" type="ORF">SAMN05443507_103168</name>
</gene>
<dbReference type="EMBL" id="FRAF01000003">
    <property type="protein sequence ID" value="SHJ78115.1"/>
    <property type="molecule type" value="Genomic_DNA"/>
</dbReference>
<keyword evidence="3 4" id="KW-0975">Bacterial flagellum</keyword>
<proteinExistence type="inferred from homology"/>
<keyword evidence="4" id="KW-0964">Secreted</keyword>
<evidence type="ECO:0000256" key="1">
    <source>
        <dbReference type="ARBA" id="ARBA00005709"/>
    </source>
</evidence>
<sequence length="279" mass="29271">MGMSFSVNNNASASNILSNLDYVQNQLQTSYQQLSSGNRINSAADDPAGYAISQQMTSQVNGLNQATQNAQNAVSLLQTASGAMNQVMNILQTMNTLAVEASNGTQTTTDLNNLQQEFTALGNQINNIGTQTQFNTMSLLGGSSTATVGGSFTFQVGSQEGQTLSLTINAVNLSALGISGTAISSQASAQAAIFAVQAAITRLSAYQANVGAVEDQLNYTISNLQNSAENLQNADSTITNTNMAQTYTNFSQQQVLNQVGIAMLSQAQQQPDAILKLLS</sequence>
<dbReference type="Pfam" id="PF00700">
    <property type="entry name" value="Flagellin_C"/>
    <property type="match status" value="1"/>
</dbReference>
<dbReference type="OrthoDB" id="9796789at2"/>
<comment type="similarity">
    <text evidence="1 4">Belongs to the bacterial flagellin family.</text>
</comment>
<keyword evidence="7" id="KW-0969">Cilium</keyword>
<evidence type="ECO:0000256" key="2">
    <source>
        <dbReference type="ARBA" id="ARBA00020110"/>
    </source>
</evidence>
<name>A0A1M6M3T2_9BACL</name>
<dbReference type="GO" id="GO:0005576">
    <property type="term" value="C:extracellular region"/>
    <property type="evidence" value="ECO:0007669"/>
    <property type="project" value="UniProtKB-SubCell"/>
</dbReference>
<keyword evidence="7" id="KW-0282">Flagellum</keyword>
<dbReference type="PANTHER" id="PTHR42792">
    <property type="entry name" value="FLAGELLIN"/>
    <property type="match status" value="1"/>
</dbReference>
<keyword evidence="8" id="KW-1185">Reference proteome</keyword>
<evidence type="ECO:0000256" key="4">
    <source>
        <dbReference type="RuleBase" id="RU362073"/>
    </source>
</evidence>